<keyword evidence="7 19" id="KW-0328">Glycosyltransferase</keyword>
<dbReference type="KEGG" id="tta:Theth_0213"/>
<evidence type="ECO:0000256" key="3">
    <source>
        <dbReference type="ARBA" id="ARBA00007739"/>
    </source>
</evidence>
<feature type="domain" description="Glycosyl transferase family 51" evidence="18">
    <location>
        <begin position="54"/>
        <end position="217"/>
    </location>
</feature>
<evidence type="ECO:0000256" key="6">
    <source>
        <dbReference type="ARBA" id="ARBA00022670"/>
    </source>
</evidence>
<evidence type="ECO:0000256" key="7">
    <source>
        <dbReference type="ARBA" id="ARBA00022676"/>
    </source>
</evidence>
<dbReference type="AlphaFoldDB" id="F7YV27"/>
<dbReference type="GO" id="GO:0030288">
    <property type="term" value="C:outer membrane-bounded periplasmic space"/>
    <property type="evidence" value="ECO:0007669"/>
    <property type="project" value="TreeGrafter"/>
</dbReference>
<dbReference type="Proteomes" id="UP000006804">
    <property type="component" value="Chromosome"/>
</dbReference>
<dbReference type="SUPFAM" id="SSF53955">
    <property type="entry name" value="Lysozyme-like"/>
    <property type="match status" value="1"/>
</dbReference>
<dbReference type="GO" id="GO:0071555">
    <property type="term" value="P:cell wall organization"/>
    <property type="evidence" value="ECO:0007669"/>
    <property type="project" value="UniProtKB-KW"/>
</dbReference>
<keyword evidence="6" id="KW-0645">Protease</keyword>
<evidence type="ECO:0000256" key="1">
    <source>
        <dbReference type="ARBA" id="ARBA00004236"/>
    </source>
</evidence>
<evidence type="ECO:0000256" key="10">
    <source>
        <dbReference type="ARBA" id="ARBA00022960"/>
    </source>
</evidence>
<dbReference type="SUPFAM" id="SSF56601">
    <property type="entry name" value="beta-lactamase/transpeptidase-like"/>
    <property type="match status" value="1"/>
</dbReference>
<dbReference type="RefSeq" id="WP_013931537.1">
    <property type="nucleotide sequence ID" value="NC_015707.1"/>
</dbReference>
<dbReference type="Gene3D" id="3.40.710.10">
    <property type="entry name" value="DD-peptidase/beta-lactamase superfamily"/>
    <property type="match status" value="1"/>
</dbReference>
<dbReference type="GO" id="GO:0009002">
    <property type="term" value="F:serine-type D-Ala-D-Ala carboxypeptidase activity"/>
    <property type="evidence" value="ECO:0007669"/>
    <property type="project" value="UniProtKB-EC"/>
</dbReference>
<evidence type="ECO:0000256" key="13">
    <source>
        <dbReference type="ARBA" id="ARBA00023268"/>
    </source>
</evidence>
<dbReference type="GO" id="GO:0008955">
    <property type="term" value="F:peptidoglycan glycosyltransferase activity"/>
    <property type="evidence" value="ECO:0007669"/>
    <property type="project" value="UniProtKB-EC"/>
</dbReference>
<evidence type="ECO:0000259" key="17">
    <source>
        <dbReference type="Pfam" id="PF00905"/>
    </source>
</evidence>
<accession>F7YV27</accession>
<dbReference type="GO" id="GO:0009252">
    <property type="term" value="P:peptidoglycan biosynthetic process"/>
    <property type="evidence" value="ECO:0007669"/>
    <property type="project" value="UniProtKB-KW"/>
</dbReference>
<evidence type="ECO:0000256" key="9">
    <source>
        <dbReference type="ARBA" id="ARBA00022801"/>
    </source>
</evidence>
<dbReference type="Gene3D" id="1.10.3810.10">
    <property type="entry name" value="Biosynthetic peptidoglycan transglycosylase-like"/>
    <property type="match status" value="1"/>
</dbReference>
<keyword evidence="8 19" id="KW-0808">Transferase</keyword>
<evidence type="ECO:0000256" key="2">
    <source>
        <dbReference type="ARBA" id="ARBA00007090"/>
    </source>
</evidence>
<dbReference type="STRING" id="688269.Theth_0213"/>
<dbReference type="FunFam" id="1.10.3810.10:FF:000001">
    <property type="entry name" value="Penicillin-binding protein 1A"/>
    <property type="match status" value="1"/>
</dbReference>
<keyword evidence="12" id="KW-0472">Membrane</keyword>
<dbReference type="GO" id="GO:0006508">
    <property type="term" value="P:proteolysis"/>
    <property type="evidence" value="ECO:0007669"/>
    <property type="project" value="UniProtKB-KW"/>
</dbReference>
<dbReference type="InterPro" id="IPR012338">
    <property type="entry name" value="Beta-lactam/transpept-like"/>
</dbReference>
<evidence type="ECO:0000256" key="14">
    <source>
        <dbReference type="ARBA" id="ARBA00023316"/>
    </source>
</evidence>
<name>F7YV27_9THEM</name>
<comment type="subcellular location">
    <subcellularLocation>
        <location evidence="1">Cell membrane</location>
    </subcellularLocation>
</comment>
<keyword evidence="14" id="KW-0961">Cell wall biogenesis/degradation</keyword>
<dbReference type="HOGENOM" id="CLU_006354_2_7_0"/>
<comment type="catalytic activity">
    <reaction evidence="16">
        <text>[GlcNAc-(1-&gt;4)-Mur2Ac(oyl-L-Ala-gamma-D-Glu-L-Lys-D-Ala-D-Ala)](n)-di-trans,octa-cis-undecaprenyl diphosphate + beta-D-GlcNAc-(1-&gt;4)-Mur2Ac(oyl-L-Ala-gamma-D-Glu-L-Lys-D-Ala-D-Ala)-di-trans,octa-cis-undecaprenyl diphosphate = [GlcNAc-(1-&gt;4)-Mur2Ac(oyl-L-Ala-gamma-D-Glu-L-Lys-D-Ala-D-Ala)](n+1)-di-trans,octa-cis-undecaprenyl diphosphate + di-trans,octa-cis-undecaprenyl diphosphate + H(+)</text>
        <dbReference type="Rhea" id="RHEA:23708"/>
        <dbReference type="Rhea" id="RHEA-COMP:9602"/>
        <dbReference type="Rhea" id="RHEA-COMP:9603"/>
        <dbReference type="ChEBI" id="CHEBI:15378"/>
        <dbReference type="ChEBI" id="CHEBI:58405"/>
        <dbReference type="ChEBI" id="CHEBI:60033"/>
        <dbReference type="ChEBI" id="CHEBI:78435"/>
        <dbReference type="EC" id="2.4.99.28"/>
    </reaction>
</comment>
<evidence type="ECO:0000256" key="5">
    <source>
        <dbReference type="ARBA" id="ARBA00022645"/>
    </source>
</evidence>
<dbReference type="InterPro" id="IPR001264">
    <property type="entry name" value="Glyco_trans_51"/>
</dbReference>
<comment type="similarity">
    <text evidence="2">In the C-terminal section; belongs to the transpeptidase family.</text>
</comment>
<dbReference type="InterPro" id="IPR001460">
    <property type="entry name" value="PCN-bd_Tpept"/>
</dbReference>
<protein>
    <submittedName>
        <fullName evidence="19">Peptidoglycan glycosyltransferase</fullName>
        <ecNumber evidence="19">2.4.1.129</ecNumber>
    </submittedName>
</protein>
<proteinExistence type="inferred from homology"/>
<evidence type="ECO:0000256" key="12">
    <source>
        <dbReference type="ARBA" id="ARBA00023136"/>
    </source>
</evidence>
<evidence type="ECO:0000313" key="20">
    <source>
        <dbReference type="Proteomes" id="UP000006804"/>
    </source>
</evidence>
<dbReference type="eggNOG" id="COG0744">
    <property type="taxonomic scope" value="Bacteria"/>
</dbReference>
<dbReference type="InterPro" id="IPR023346">
    <property type="entry name" value="Lysozyme-like_dom_sf"/>
</dbReference>
<dbReference type="OrthoDB" id="9766909at2"/>
<organism evidence="19 20">
    <name type="scientific">Pseudothermotoga thermarum DSM 5069</name>
    <dbReference type="NCBI Taxonomy" id="688269"/>
    <lineage>
        <taxon>Bacteria</taxon>
        <taxon>Thermotogati</taxon>
        <taxon>Thermotogota</taxon>
        <taxon>Thermotogae</taxon>
        <taxon>Thermotogales</taxon>
        <taxon>Thermotogaceae</taxon>
        <taxon>Pseudothermotoga</taxon>
    </lineage>
</organism>
<reference evidence="19 20" key="1">
    <citation type="submission" date="2010-11" db="EMBL/GenBank/DDBJ databases">
        <title>The complete genome of Thermotoga thermarum DSM 5069.</title>
        <authorList>
            <consortium name="US DOE Joint Genome Institute (JGI-PGF)"/>
            <person name="Lucas S."/>
            <person name="Copeland A."/>
            <person name="Lapidus A."/>
            <person name="Bruce D."/>
            <person name="Goodwin L."/>
            <person name="Pitluck S."/>
            <person name="Kyrpides N."/>
            <person name="Mavromatis K."/>
            <person name="Ivanova N."/>
            <person name="Zeytun A."/>
            <person name="Brettin T."/>
            <person name="Detter J.C."/>
            <person name="Tapia R."/>
            <person name="Han C."/>
            <person name="Land M."/>
            <person name="Hauser L."/>
            <person name="Markowitz V."/>
            <person name="Cheng J.-F."/>
            <person name="Hugenholtz P."/>
            <person name="Woyke T."/>
            <person name="Wu D."/>
            <person name="Spring S."/>
            <person name="Schroeder M."/>
            <person name="Brambilla E."/>
            <person name="Klenk H.-P."/>
            <person name="Eisen J.A."/>
        </authorList>
    </citation>
    <scope>NUCLEOTIDE SEQUENCE [LARGE SCALE GENOMIC DNA]</scope>
    <source>
        <strain evidence="19 20">DSM 5069</strain>
    </source>
</reference>
<dbReference type="GO" id="GO:0008658">
    <property type="term" value="F:penicillin binding"/>
    <property type="evidence" value="ECO:0007669"/>
    <property type="project" value="InterPro"/>
</dbReference>
<keyword evidence="20" id="KW-1185">Reference proteome</keyword>
<comment type="similarity">
    <text evidence="3">In the N-terminal section; belongs to the glycosyltransferase 51 family.</text>
</comment>
<evidence type="ECO:0000256" key="4">
    <source>
        <dbReference type="ARBA" id="ARBA00022475"/>
    </source>
</evidence>
<keyword evidence="5" id="KW-0121">Carboxypeptidase</keyword>
<evidence type="ECO:0000259" key="18">
    <source>
        <dbReference type="Pfam" id="PF00912"/>
    </source>
</evidence>
<keyword evidence="9" id="KW-0378">Hydrolase</keyword>
<keyword evidence="13" id="KW-0511">Multifunctional enzyme</keyword>
<dbReference type="InterPro" id="IPR036950">
    <property type="entry name" value="PBP_transglycosylase"/>
</dbReference>
<dbReference type="InterPro" id="IPR050396">
    <property type="entry name" value="Glycosyltr_51/Transpeptidase"/>
</dbReference>
<evidence type="ECO:0000256" key="8">
    <source>
        <dbReference type="ARBA" id="ARBA00022679"/>
    </source>
</evidence>
<dbReference type="GO" id="GO:0008360">
    <property type="term" value="P:regulation of cell shape"/>
    <property type="evidence" value="ECO:0007669"/>
    <property type="project" value="UniProtKB-KW"/>
</dbReference>
<dbReference type="PATRIC" id="fig|688269.3.peg.218"/>
<dbReference type="PANTHER" id="PTHR32282:SF11">
    <property type="entry name" value="PENICILLIN-BINDING PROTEIN 1B"/>
    <property type="match status" value="1"/>
</dbReference>
<dbReference type="Pfam" id="PF00912">
    <property type="entry name" value="Transgly"/>
    <property type="match status" value="1"/>
</dbReference>
<evidence type="ECO:0000256" key="16">
    <source>
        <dbReference type="ARBA" id="ARBA00049902"/>
    </source>
</evidence>
<dbReference type="PANTHER" id="PTHR32282">
    <property type="entry name" value="BINDING PROTEIN TRANSPEPTIDASE, PUTATIVE-RELATED"/>
    <property type="match status" value="1"/>
</dbReference>
<feature type="domain" description="Penicillin-binding protein transpeptidase" evidence="17">
    <location>
        <begin position="321"/>
        <end position="550"/>
    </location>
</feature>
<dbReference type="GO" id="GO:0005886">
    <property type="term" value="C:plasma membrane"/>
    <property type="evidence" value="ECO:0007669"/>
    <property type="project" value="UniProtKB-SubCell"/>
</dbReference>
<comment type="catalytic activity">
    <reaction evidence="15">
        <text>Preferential cleavage: (Ac)2-L-Lys-D-Ala-|-D-Ala. Also transpeptidation of peptidyl-alanyl moieties that are N-acyl substituents of D-alanine.</text>
        <dbReference type="EC" id="3.4.16.4"/>
    </reaction>
</comment>
<evidence type="ECO:0000256" key="15">
    <source>
        <dbReference type="ARBA" id="ARBA00034000"/>
    </source>
</evidence>
<evidence type="ECO:0000313" key="19">
    <source>
        <dbReference type="EMBL" id="AEH50314.1"/>
    </source>
</evidence>
<keyword evidence="4" id="KW-1003">Cell membrane</keyword>
<keyword evidence="10" id="KW-0133">Cell shape</keyword>
<dbReference type="EMBL" id="CP002351">
    <property type="protein sequence ID" value="AEH50314.1"/>
    <property type="molecule type" value="Genomic_DNA"/>
</dbReference>
<dbReference type="Pfam" id="PF00905">
    <property type="entry name" value="Transpeptidase"/>
    <property type="match status" value="1"/>
</dbReference>
<evidence type="ECO:0000256" key="11">
    <source>
        <dbReference type="ARBA" id="ARBA00022984"/>
    </source>
</evidence>
<gene>
    <name evidence="19" type="ORF">Theth_0213</name>
</gene>
<sequence precursor="true">MRKIALFLGICLSLFMLTFLYRESTKGLDSPESRLPTGLIIYYSDGAPMVLSRSFWKNLDEIPPHLINALLASEDKHFYEHFGVDIFGIARAIVRNINRGTIAEGGSTITQQLARTLYLSPERSWSRKIRETFIALWLERIRTKDEILEMYLNSVYLGNGLYGFASASKYYFGKDLSQINLQEAAVLVATVRSPGNYNPFKNPEVSKKVATTVINAMVREGYLDQQESRKVIEELKEMTFAKSVNTSVDEEVFWRVVRELKEIGYGLSELRQGYKIYTTLDRKLMMASFGYDDKTAIEAINPITGAIYVYRGIGLTYPEGQRQIGSAIKPLYYYLALLEGWQPDSKLFDLPIKIGDWTPENFDKQYKGTVTLSQALIESRNIPSVNLFMQLGMENVVKFLQDELKLNGYYPSDLTISLGTLETSPEEILKCYAAIFNGGVVVKPYVVERVEDPLGRVVYRATPKVLGVVRSRKVDTLTASTILLDIMKQVVEKGTGVRAKQKVPVAGKTGTSEKTAWFIGGDLKILLSVSVDGTELTGGVHAAPIWSKIISYYDYTGNFPSWKVTKQQIARVIPTGFIIDSERIIQWIEDGSLSEDALLSLLDQMDNKMVLEVLSVLNQRSPEFARNLWDKLKTKRVW</sequence>
<keyword evidence="11" id="KW-0573">Peptidoglycan synthesis</keyword>
<dbReference type="EC" id="2.4.1.129" evidence="19"/>